<comment type="caution">
    <text evidence="1">The sequence shown here is derived from an EMBL/GenBank/DDBJ whole genome shotgun (WGS) entry which is preliminary data.</text>
</comment>
<evidence type="ECO:0000313" key="1">
    <source>
        <dbReference type="EMBL" id="PHZ86705.1"/>
    </source>
</evidence>
<dbReference type="InParanoid" id="A0A2G4YWK5"/>
<sequence length="84" mass="9246">MPDVNGPMEVNGLNHVQGSGEVSRFIIVGIGYPVESDLQAGLIRRRDLTPTQLITDDRGGPTWLDRFGAMLSFVMLFNAMPRLS</sequence>
<dbReference type="EMBL" id="PDEM01000006">
    <property type="protein sequence ID" value="PHZ86705.1"/>
    <property type="molecule type" value="Genomic_DNA"/>
</dbReference>
<evidence type="ECO:0000313" key="2">
    <source>
        <dbReference type="Proteomes" id="UP000229730"/>
    </source>
</evidence>
<dbReference type="AlphaFoldDB" id="A0A2G4YWK5"/>
<dbReference type="Proteomes" id="UP000229730">
    <property type="component" value="Unassembled WGS sequence"/>
</dbReference>
<organism evidence="1 2">
    <name type="scientific">Paremcibacter congregatus</name>
    <dbReference type="NCBI Taxonomy" id="2043170"/>
    <lineage>
        <taxon>Bacteria</taxon>
        <taxon>Pseudomonadati</taxon>
        <taxon>Pseudomonadota</taxon>
        <taxon>Alphaproteobacteria</taxon>
        <taxon>Emcibacterales</taxon>
        <taxon>Emcibacteraceae</taxon>
        <taxon>Paremcibacter</taxon>
    </lineage>
</organism>
<protein>
    <submittedName>
        <fullName evidence="1">Uncharacterized protein</fullName>
    </submittedName>
</protein>
<accession>A0A2G4YWK5</accession>
<proteinExistence type="predicted"/>
<name>A0A2G4YWK5_9PROT</name>
<keyword evidence="2" id="KW-1185">Reference proteome</keyword>
<reference evidence="1 2" key="1">
    <citation type="submission" date="2017-10" db="EMBL/GenBank/DDBJ databases">
        <title>Frigbacter circumglobatus gen. nov. sp. nov., isolated from sediment cultured in situ.</title>
        <authorList>
            <person name="Zhao Z."/>
        </authorList>
    </citation>
    <scope>NUCLEOTIDE SEQUENCE [LARGE SCALE GENOMIC DNA]</scope>
    <source>
        <strain evidence="1 2">ZYL</strain>
    </source>
</reference>
<gene>
    <name evidence="1" type="ORF">CRD36_00345</name>
</gene>